<feature type="domain" description="DUF659" evidence="2">
    <location>
        <begin position="126"/>
        <end position="166"/>
    </location>
</feature>
<dbReference type="InterPro" id="IPR018289">
    <property type="entry name" value="MULE_transposase_dom"/>
</dbReference>
<comment type="caution">
    <text evidence="5">The sequence shown here is derived from an EMBL/GenBank/DDBJ whole genome shotgun (WGS) entry which is preliminary data.</text>
</comment>
<protein>
    <recommendedName>
        <fullName evidence="7">Protein FAR1-RELATED SEQUENCE</fullName>
    </recommendedName>
</protein>
<evidence type="ECO:0000256" key="1">
    <source>
        <dbReference type="SAM" id="MobiDB-lite"/>
    </source>
</evidence>
<accession>A0AAD4P4G2</accession>
<feature type="domain" description="MULE transposase" evidence="4">
    <location>
        <begin position="501"/>
        <end position="580"/>
    </location>
</feature>
<dbReference type="EMBL" id="SDAM02000173">
    <property type="protein sequence ID" value="KAH6825702.1"/>
    <property type="molecule type" value="Genomic_DNA"/>
</dbReference>
<evidence type="ECO:0000259" key="4">
    <source>
        <dbReference type="Pfam" id="PF10551"/>
    </source>
</evidence>
<feature type="domain" description="HAT C-terminal dimerisation" evidence="3">
    <location>
        <begin position="337"/>
        <end position="387"/>
    </location>
</feature>
<dbReference type="InterPro" id="IPR008906">
    <property type="entry name" value="HATC_C_dom"/>
</dbReference>
<proteinExistence type="predicted"/>
<evidence type="ECO:0000313" key="5">
    <source>
        <dbReference type="EMBL" id="KAH6825702.1"/>
    </source>
</evidence>
<feature type="region of interest" description="Disordered" evidence="1">
    <location>
        <begin position="1"/>
        <end position="26"/>
    </location>
</feature>
<gene>
    <name evidence="5" type="ORF">C2S53_002326</name>
</gene>
<dbReference type="Pfam" id="PF10551">
    <property type="entry name" value="MULE"/>
    <property type="match status" value="1"/>
</dbReference>
<dbReference type="InterPro" id="IPR012337">
    <property type="entry name" value="RNaseH-like_sf"/>
</dbReference>
<dbReference type="Pfam" id="PF05699">
    <property type="entry name" value="Dimer_Tnp_hAT"/>
    <property type="match status" value="1"/>
</dbReference>
<evidence type="ECO:0000313" key="6">
    <source>
        <dbReference type="Proteomes" id="UP001190926"/>
    </source>
</evidence>
<name>A0AAD4P4G2_PERFH</name>
<dbReference type="SUPFAM" id="SSF53098">
    <property type="entry name" value="Ribonuclease H-like"/>
    <property type="match status" value="1"/>
</dbReference>
<keyword evidence="6" id="KW-1185">Reference proteome</keyword>
<sequence>MKKMKGPLDVMFGSNPRPRSGSKNERKTIFDACDKACRDRALNKIAHFFYDNGIAFNAATTDSYKEMIEEIGRYGPGLVPLSMYELRVPLLKKNVDDVNLQMLEYKKEWAIKGCSILSDGWRDSIARKILMTERKHLYWTPCAAHCLDLMLEDIEKLPRIKNVLKKCIFMNGYIYNHVSLVNMMRRFTNQRNLHRPTVTRFATSFITLAQYHKQKNNLRKKVTSQEWSCSKSQKDTGGKKIATYILQDTFWRNVLYALKLVGPLVKVLRMVDGERKPLIGRWECQLHQPLHAAGYFLNPEYYYANPEQVGCAEVEKGLYNCVERLSLDIETQDKIMSDWWSCYGSSSPTLKSFAIKVLSLTCSATGCERNWGVFQHMNEDNSNEVEDLVFEGDDLTWNVLWCASPTKSSLSACAFAPRLRGCFVPRCASRFFKLRQVVGGYSNVGCTSSDVKNFTRDLRAYIVDADAQMILDNLFRKRELCHAFFFNYCVNSDDQLARLMYGMIFTHFTGKDNHGKCVTFGDALLSGEDNEAYSWVLDNFKACIGRSPGMLITDQDHALKIAVERSLPETRHRLCMWHIMLKFPDKVPAHLRKNELFREKFNNIVWTPSILESVNNFYCTFVSLNSNMVEFFMKYDSALDSQRHTYAEMNSFDESSVPLLRTPILFEKHAATVYTTSIFHKVQKEIYAACFK</sequence>
<dbReference type="AlphaFoldDB" id="A0AAD4P4G2"/>
<evidence type="ECO:0000259" key="2">
    <source>
        <dbReference type="Pfam" id="PF04937"/>
    </source>
</evidence>
<reference evidence="5 6" key="1">
    <citation type="journal article" date="2021" name="Nat. Commun.">
        <title>Incipient diploidization of the medicinal plant Perilla within 10,000 years.</title>
        <authorList>
            <person name="Zhang Y."/>
            <person name="Shen Q."/>
            <person name="Leng L."/>
            <person name="Zhang D."/>
            <person name="Chen S."/>
            <person name="Shi Y."/>
            <person name="Ning Z."/>
            <person name="Chen S."/>
        </authorList>
    </citation>
    <scope>NUCLEOTIDE SEQUENCE [LARGE SCALE GENOMIC DNA]</scope>
    <source>
        <strain evidence="6">cv. PC099</strain>
    </source>
</reference>
<dbReference type="Pfam" id="PF04937">
    <property type="entry name" value="DUF659"/>
    <property type="match status" value="1"/>
</dbReference>
<dbReference type="GO" id="GO:0046983">
    <property type="term" value="F:protein dimerization activity"/>
    <property type="evidence" value="ECO:0007669"/>
    <property type="project" value="InterPro"/>
</dbReference>
<dbReference type="PANTHER" id="PTHR32166:SF122">
    <property type="entry name" value="OS09G0499600 PROTEIN"/>
    <property type="match status" value="1"/>
</dbReference>
<dbReference type="InterPro" id="IPR007021">
    <property type="entry name" value="DUF659"/>
</dbReference>
<dbReference type="Proteomes" id="UP001190926">
    <property type="component" value="Unassembled WGS sequence"/>
</dbReference>
<evidence type="ECO:0008006" key="7">
    <source>
        <dbReference type="Google" id="ProtNLM"/>
    </source>
</evidence>
<evidence type="ECO:0000259" key="3">
    <source>
        <dbReference type="Pfam" id="PF05699"/>
    </source>
</evidence>
<organism evidence="5 6">
    <name type="scientific">Perilla frutescens var. hirtella</name>
    <name type="common">Perilla citriodora</name>
    <name type="synonym">Perilla setoyensis</name>
    <dbReference type="NCBI Taxonomy" id="608512"/>
    <lineage>
        <taxon>Eukaryota</taxon>
        <taxon>Viridiplantae</taxon>
        <taxon>Streptophyta</taxon>
        <taxon>Embryophyta</taxon>
        <taxon>Tracheophyta</taxon>
        <taxon>Spermatophyta</taxon>
        <taxon>Magnoliopsida</taxon>
        <taxon>eudicotyledons</taxon>
        <taxon>Gunneridae</taxon>
        <taxon>Pentapetalae</taxon>
        <taxon>asterids</taxon>
        <taxon>lamiids</taxon>
        <taxon>Lamiales</taxon>
        <taxon>Lamiaceae</taxon>
        <taxon>Nepetoideae</taxon>
        <taxon>Elsholtzieae</taxon>
        <taxon>Perilla</taxon>
    </lineage>
</organism>
<dbReference type="PANTHER" id="PTHR32166">
    <property type="entry name" value="OSJNBA0013A04.12 PROTEIN"/>
    <property type="match status" value="1"/>
</dbReference>